<name>A0A0L0HDK0_SPIPD</name>
<proteinExistence type="predicted"/>
<dbReference type="AlphaFoldDB" id="A0A0L0HDK0"/>
<dbReference type="RefSeq" id="XP_016607089.1">
    <property type="nucleotide sequence ID" value="XM_016754204.1"/>
</dbReference>
<dbReference type="GeneID" id="27689336"/>
<feature type="transmembrane region" description="Helical" evidence="1">
    <location>
        <begin position="161"/>
        <end position="180"/>
    </location>
</feature>
<feature type="transmembrane region" description="Helical" evidence="1">
    <location>
        <begin position="82"/>
        <end position="99"/>
    </location>
</feature>
<evidence type="ECO:0000313" key="3">
    <source>
        <dbReference type="Proteomes" id="UP000053201"/>
    </source>
</evidence>
<sequence length="425" mass="47874">MTLLIVKTVECDPETSYASPETLSLGRTHIKGRKTWSMLDLESIDYQAVSLSTFKGARFLAFLFGVDPCLECRPMMRKIAKVVNVVCLCLVVVVLGAYIRMLMTVQGMMGLGQLALVLYILTTSIFLLVLHFLTRGQKPNDLSTLAARSGLLAPVRRHEETLVFAIFLGAFLGTTISWYVPVGIQLDDENAALWPMIWIWSPSDIYKYIHHGGVRFLYTFLHIVGVTVYDGATYAFLFRVYIMCKGLCYQWQTLRRDVPLTTPQDVEEFMTYFRKADTQLRKFCAANALAIAIFGIVHAINLGDGILLVFTSSNWNLPSFLVPTMILHAFATSLFSLVIVVYSLASVTDEVRRTIILLSDCLCRFRDTPSEMDTAARVHRFLCHLDRSPKGFQLYGFVVEMKLLLQGITAAIYAGSMWGFKRVIS</sequence>
<dbReference type="EMBL" id="KQ257459">
    <property type="protein sequence ID" value="KNC99049.1"/>
    <property type="molecule type" value="Genomic_DNA"/>
</dbReference>
<evidence type="ECO:0008006" key="4">
    <source>
        <dbReference type="Google" id="ProtNLM"/>
    </source>
</evidence>
<dbReference type="VEuPathDB" id="FungiDB:SPPG_06000"/>
<feature type="transmembrane region" description="Helical" evidence="1">
    <location>
        <begin position="216"/>
        <end position="237"/>
    </location>
</feature>
<keyword evidence="1" id="KW-0812">Transmembrane</keyword>
<accession>A0A0L0HDK0</accession>
<feature type="transmembrane region" description="Helical" evidence="1">
    <location>
        <begin position="283"/>
        <end position="300"/>
    </location>
</feature>
<dbReference type="OrthoDB" id="10296295at2759"/>
<gene>
    <name evidence="2" type="ORF">SPPG_06000</name>
</gene>
<dbReference type="Proteomes" id="UP000053201">
    <property type="component" value="Unassembled WGS sequence"/>
</dbReference>
<feature type="transmembrane region" description="Helical" evidence="1">
    <location>
        <begin position="320"/>
        <end position="345"/>
    </location>
</feature>
<keyword evidence="1" id="KW-1133">Transmembrane helix</keyword>
<organism evidence="2 3">
    <name type="scientific">Spizellomyces punctatus (strain DAOM BR117)</name>
    <dbReference type="NCBI Taxonomy" id="645134"/>
    <lineage>
        <taxon>Eukaryota</taxon>
        <taxon>Fungi</taxon>
        <taxon>Fungi incertae sedis</taxon>
        <taxon>Chytridiomycota</taxon>
        <taxon>Chytridiomycota incertae sedis</taxon>
        <taxon>Chytridiomycetes</taxon>
        <taxon>Spizellomycetales</taxon>
        <taxon>Spizellomycetaceae</taxon>
        <taxon>Spizellomyces</taxon>
    </lineage>
</organism>
<reference evidence="2 3" key="1">
    <citation type="submission" date="2009-08" db="EMBL/GenBank/DDBJ databases">
        <title>The Genome Sequence of Spizellomyces punctatus strain DAOM BR117.</title>
        <authorList>
            <consortium name="The Broad Institute Genome Sequencing Platform"/>
            <person name="Russ C."/>
            <person name="Cuomo C."/>
            <person name="Shea T."/>
            <person name="Young S.K."/>
            <person name="Zeng Q."/>
            <person name="Koehrsen M."/>
            <person name="Haas B."/>
            <person name="Borodovsky M."/>
            <person name="Guigo R."/>
            <person name="Alvarado L."/>
            <person name="Berlin A."/>
            <person name="Bochicchio J."/>
            <person name="Borenstein D."/>
            <person name="Chapman S."/>
            <person name="Chen Z."/>
            <person name="Engels R."/>
            <person name="Freedman E."/>
            <person name="Gellesch M."/>
            <person name="Goldberg J."/>
            <person name="Griggs A."/>
            <person name="Gujja S."/>
            <person name="Heiman D."/>
            <person name="Hepburn T."/>
            <person name="Howarth C."/>
            <person name="Jen D."/>
            <person name="Larson L."/>
            <person name="Lewis B."/>
            <person name="Mehta T."/>
            <person name="Park D."/>
            <person name="Pearson M."/>
            <person name="Roberts A."/>
            <person name="Saif S."/>
            <person name="Shenoy N."/>
            <person name="Sisk P."/>
            <person name="Stolte C."/>
            <person name="Sykes S."/>
            <person name="Thomson T."/>
            <person name="Walk T."/>
            <person name="White J."/>
            <person name="Yandava C."/>
            <person name="Burger G."/>
            <person name="Gray M.W."/>
            <person name="Holland P.W.H."/>
            <person name="King N."/>
            <person name="Lang F.B.F."/>
            <person name="Roger A.J."/>
            <person name="Ruiz-Trillo I."/>
            <person name="Lander E."/>
            <person name="Nusbaum C."/>
        </authorList>
    </citation>
    <scope>NUCLEOTIDE SEQUENCE [LARGE SCALE GENOMIC DNA]</scope>
    <source>
        <strain evidence="2 3">DAOM BR117</strain>
    </source>
</reference>
<evidence type="ECO:0000256" key="1">
    <source>
        <dbReference type="SAM" id="Phobius"/>
    </source>
</evidence>
<dbReference type="InParanoid" id="A0A0L0HDK0"/>
<keyword evidence="3" id="KW-1185">Reference proteome</keyword>
<evidence type="ECO:0000313" key="2">
    <source>
        <dbReference type="EMBL" id="KNC99049.1"/>
    </source>
</evidence>
<feature type="transmembrane region" description="Helical" evidence="1">
    <location>
        <begin position="111"/>
        <end position="133"/>
    </location>
</feature>
<protein>
    <recommendedName>
        <fullName evidence="4">Odorant receptor</fullName>
    </recommendedName>
</protein>
<keyword evidence="1" id="KW-0472">Membrane</keyword>